<proteinExistence type="predicted"/>
<dbReference type="Proteomes" id="UP001497444">
    <property type="component" value="Chromosome 14"/>
</dbReference>
<name>A0ABP0W610_9BRYO</name>
<organism evidence="2 3">
    <name type="scientific">Sphagnum jensenii</name>
    <dbReference type="NCBI Taxonomy" id="128206"/>
    <lineage>
        <taxon>Eukaryota</taxon>
        <taxon>Viridiplantae</taxon>
        <taxon>Streptophyta</taxon>
        <taxon>Embryophyta</taxon>
        <taxon>Bryophyta</taxon>
        <taxon>Sphagnophytina</taxon>
        <taxon>Sphagnopsida</taxon>
        <taxon>Sphagnales</taxon>
        <taxon>Sphagnaceae</taxon>
        <taxon>Sphagnum</taxon>
    </lineage>
</organism>
<accession>A0ABP0W610</accession>
<evidence type="ECO:0000313" key="3">
    <source>
        <dbReference type="Proteomes" id="UP001497444"/>
    </source>
</evidence>
<gene>
    <name evidence="2" type="ORF">CSSPJE1EN1_LOCUS7713</name>
</gene>
<protein>
    <submittedName>
        <fullName evidence="2">Uncharacterized protein</fullName>
    </submittedName>
</protein>
<dbReference type="EMBL" id="OZ020109">
    <property type="protein sequence ID" value="CAK9262235.1"/>
    <property type="molecule type" value="Genomic_DNA"/>
</dbReference>
<feature type="region of interest" description="Disordered" evidence="1">
    <location>
        <begin position="72"/>
        <end position="145"/>
    </location>
</feature>
<sequence>MCYHENNRKCKEDIAESIPWRPDEYALQPQPGEWIGIPNQNLPPPHLDWVYQVLKAGRGTAEVIEYQRFDSGGRIKATSQQPIQLATSNYRQVSYKTSHGTRETGISKLHRPSETPPSSATPPRGDTKTRGEAATPPACSPSFRD</sequence>
<reference evidence="2" key="1">
    <citation type="submission" date="2024-02" db="EMBL/GenBank/DDBJ databases">
        <authorList>
            <consortium name="ELIXIR-Norway"/>
            <consortium name="Elixir Norway"/>
        </authorList>
    </citation>
    <scope>NUCLEOTIDE SEQUENCE</scope>
</reference>
<evidence type="ECO:0000256" key="1">
    <source>
        <dbReference type="SAM" id="MobiDB-lite"/>
    </source>
</evidence>
<evidence type="ECO:0000313" key="2">
    <source>
        <dbReference type="EMBL" id="CAK9262235.1"/>
    </source>
</evidence>
<feature type="compositionally biased region" description="Polar residues" evidence="1">
    <location>
        <begin position="77"/>
        <end position="98"/>
    </location>
</feature>
<keyword evidence="3" id="KW-1185">Reference proteome</keyword>